<evidence type="ECO:0000256" key="4">
    <source>
        <dbReference type="ARBA" id="ARBA00022989"/>
    </source>
</evidence>
<feature type="transmembrane region" description="Helical" evidence="6">
    <location>
        <begin position="117"/>
        <end position="141"/>
    </location>
</feature>
<keyword evidence="2" id="KW-0813">Transport</keyword>
<accession>A0A2C6YHA2</accession>
<organism evidence="8">
    <name type="scientific">Propionibacterium freudenreichii</name>
    <dbReference type="NCBI Taxonomy" id="1744"/>
    <lineage>
        <taxon>Bacteria</taxon>
        <taxon>Bacillati</taxon>
        <taxon>Actinomycetota</taxon>
        <taxon>Actinomycetes</taxon>
        <taxon>Propionibacteriales</taxon>
        <taxon>Propionibacteriaceae</taxon>
        <taxon>Propionibacterium</taxon>
    </lineage>
</organism>
<feature type="transmembrane region" description="Helical" evidence="6">
    <location>
        <begin position="313"/>
        <end position="330"/>
    </location>
</feature>
<feature type="transmembrane region" description="Helical" evidence="6">
    <location>
        <begin position="153"/>
        <end position="174"/>
    </location>
</feature>
<evidence type="ECO:0000313" key="8">
    <source>
        <dbReference type="EMBL" id="SBN38239.1"/>
    </source>
</evidence>
<dbReference type="PANTHER" id="PTHR43791:SF100">
    <property type="entry name" value="SUGAR TRANSPORTER"/>
    <property type="match status" value="1"/>
</dbReference>
<evidence type="ECO:0000256" key="6">
    <source>
        <dbReference type="SAM" id="Phobius"/>
    </source>
</evidence>
<keyword evidence="3 6" id="KW-0812">Transmembrane</keyword>
<feature type="transmembrane region" description="Helical" evidence="6">
    <location>
        <begin position="93"/>
        <end position="111"/>
    </location>
</feature>
<reference evidence="8" key="1">
    <citation type="submission" date="2016-05" db="EMBL/GenBank/DDBJ databases">
        <authorList>
            <person name="Lavstsen T."/>
            <person name="Jespersen J.S."/>
        </authorList>
    </citation>
    <scope>NUCLEOTIDE SEQUENCE</scope>
    <source>
        <strain evidence="8">PFRJS10</strain>
    </source>
</reference>
<sequence length="436" mass="47214">MSATTSVSQGGGAKTSRRWYYVIPVAVVMYMLAYLDRTNTAMILPYITSESGGKIVLTEADKGLVSGIFFVGYMFLQIPGAILAERWSAKKTVGILMVLWGLAAMACSIVQSNGQFYVARFILGVFEGGVWPAVLVLLASWFPLKERARANSLWMCCLPLSSVFISPITGVLLNHFSWRMVLFLEGIPPLIWAIVWMLVVADRPRNAKWVSAEERHYVETSLAADEAAKPQIEGKGGYLSAVRNGRVWFLILIYFCWMAGFYGYTLWLPTVVKGITGGSASSVGWLTAIPYVFAMAAMLANSTWSDKTANRRNAVAFPLLLGAAAMLAGQLVHAPILNLVLLVVMAMGIYAPYGPFWAIPAGMLRIEVLAGGLGLINALGNLGGFLGPYAVGWLSDKTGNPSVGYFALAGVLTLGAVLTWLFVKPTENRAQLSVKA</sequence>
<evidence type="ECO:0000259" key="7">
    <source>
        <dbReference type="PROSITE" id="PS50850"/>
    </source>
</evidence>
<dbReference type="PANTHER" id="PTHR43791">
    <property type="entry name" value="PERMEASE-RELATED"/>
    <property type="match status" value="1"/>
</dbReference>
<feature type="transmembrane region" description="Helical" evidence="6">
    <location>
        <begin position="64"/>
        <end position="84"/>
    </location>
</feature>
<evidence type="ECO:0000256" key="5">
    <source>
        <dbReference type="ARBA" id="ARBA00023136"/>
    </source>
</evidence>
<feature type="transmembrane region" description="Helical" evidence="6">
    <location>
        <begin position="180"/>
        <end position="201"/>
    </location>
</feature>
<keyword evidence="4 6" id="KW-1133">Transmembrane helix</keyword>
<feature type="transmembrane region" description="Helical" evidence="6">
    <location>
        <begin position="336"/>
        <end position="356"/>
    </location>
</feature>
<keyword evidence="5 6" id="KW-0472">Membrane</keyword>
<dbReference type="RefSeq" id="WP_055343405.1">
    <property type="nucleotide sequence ID" value="NZ_CDAC01000003.1"/>
</dbReference>
<dbReference type="InterPro" id="IPR036259">
    <property type="entry name" value="MFS_trans_sf"/>
</dbReference>
<protein>
    <submittedName>
        <fullName evidence="8">MFS transporter, anion:cation symporter (ACS) family</fullName>
    </submittedName>
</protein>
<dbReference type="InterPro" id="IPR011701">
    <property type="entry name" value="MFS"/>
</dbReference>
<name>A0A2C6YHA2_9ACTN</name>
<feature type="transmembrane region" description="Helical" evidence="6">
    <location>
        <begin position="247"/>
        <end position="267"/>
    </location>
</feature>
<dbReference type="InterPro" id="IPR020846">
    <property type="entry name" value="MFS_dom"/>
</dbReference>
<feature type="transmembrane region" description="Helical" evidence="6">
    <location>
        <begin position="368"/>
        <end position="391"/>
    </location>
</feature>
<feature type="transmembrane region" description="Helical" evidence="6">
    <location>
        <begin position="279"/>
        <end position="301"/>
    </location>
</feature>
<comment type="subcellular location">
    <subcellularLocation>
        <location evidence="1">Cell membrane</location>
        <topology evidence="1">Multi-pass membrane protein</topology>
    </subcellularLocation>
</comment>
<feature type="transmembrane region" description="Helical" evidence="6">
    <location>
        <begin position="403"/>
        <end position="423"/>
    </location>
</feature>
<proteinExistence type="predicted"/>
<feature type="transmembrane region" description="Helical" evidence="6">
    <location>
        <begin position="19"/>
        <end position="35"/>
    </location>
</feature>
<dbReference type="GO" id="GO:0022857">
    <property type="term" value="F:transmembrane transporter activity"/>
    <property type="evidence" value="ECO:0007669"/>
    <property type="project" value="InterPro"/>
</dbReference>
<dbReference type="Pfam" id="PF07690">
    <property type="entry name" value="MFS_1"/>
    <property type="match status" value="1"/>
</dbReference>
<dbReference type="CDD" id="cd17319">
    <property type="entry name" value="MFS_ExuT_GudP_like"/>
    <property type="match status" value="1"/>
</dbReference>
<dbReference type="Gene3D" id="1.20.1250.20">
    <property type="entry name" value="MFS general substrate transporter like domains"/>
    <property type="match status" value="2"/>
</dbReference>
<dbReference type="GO" id="GO:0005886">
    <property type="term" value="C:plasma membrane"/>
    <property type="evidence" value="ECO:0007669"/>
    <property type="project" value="UniProtKB-SubCell"/>
</dbReference>
<evidence type="ECO:0000256" key="2">
    <source>
        <dbReference type="ARBA" id="ARBA00022448"/>
    </source>
</evidence>
<feature type="domain" description="Major facilitator superfamily (MFS) profile" evidence="7">
    <location>
        <begin position="22"/>
        <end position="427"/>
    </location>
</feature>
<gene>
    <name evidence="8" type="ORF">PFR_JS10_596</name>
</gene>
<evidence type="ECO:0000256" key="1">
    <source>
        <dbReference type="ARBA" id="ARBA00004651"/>
    </source>
</evidence>
<dbReference type="PROSITE" id="PS50850">
    <property type="entry name" value="MFS"/>
    <property type="match status" value="1"/>
</dbReference>
<evidence type="ECO:0000256" key="3">
    <source>
        <dbReference type="ARBA" id="ARBA00022692"/>
    </source>
</evidence>
<dbReference type="SUPFAM" id="SSF103473">
    <property type="entry name" value="MFS general substrate transporter"/>
    <property type="match status" value="1"/>
</dbReference>
<dbReference type="EMBL" id="LT576035">
    <property type="protein sequence ID" value="SBN38239.1"/>
    <property type="molecule type" value="Genomic_DNA"/>
</dbReference>
<dbReference type="AlphaFoldDB" id="A0A2C6YHA2"/>